<evidence type="ECO:0008006" key="4">
    <source>
        <dbReference type="Google" id="ProtNLM"/>
    </source>
</evidence>
<dbReference type="RefSeq" id="WP_012535227.1">
    <property type="nucleotide sequence ID" value="NC_011186.1"/>
</dbReference>
<dbReference type="Proteomes" id="UP000001857">
    <property type="component" value="Chromosome II"/>
</dbReference>
<dbReference type="KEGG" id="vfm:VFMJ11_A0720"/>
<evidence type="ECO:0000256" key="1">
    <source>
        <dbReference type="SAM" id="Phobius"/>
    </source>
</evidence>
<feature type="transmembrane region" description="Helical" evidence="1">
    <location>
        <begin position="41"/>
        <end position="60"/>
    </location>
</feature>
<reference evidence="2 3" key="2">
    <citation type="journal article" date="2009" name="Nature">
        <title>A single regulatory gene is sufficient to alter bacterial host range.</title>
        <authorList>
            <person name="Mandel M.J."/>
            <person name="Wollenberg M.S."/>
            <person name="Stabb E.V."/>
            <person name="Visick K.L."/>
            <person name="Ruby E.G."/>
        </authorList>
    </citation>
    <scope>NUCLEOTIDE SEQUENCE [LARGE SCALE GENOMIC DNA]</scope>
    <source>
        <strain evidence="2 3">MJ11</strain>
    </source>
</reference>
<feature type="transmembrane region" description="Helical" evidence="1">
    <location>
        <begin position="72"/>
        <end position="92"/>
    </location>
</feature>
<protein>
    <recommendedName>
        <fullName evidence="4">SMODS and SLOG-associating 2TM effector domain-containing protein</fullName>
    </recommendedName>
</protein>
<gene>
    <name evidence="2" type="ordered locus">VFMJ11_A0720</name>
</gene>
<dbReference type="HOGENOM" id="CLU_1325904_0_0_6"/>
<dbReference type="AlphaFoldDB" id="B5EUA1"/>
<proteinExistence type="predicted"/>
<organism evidence="2 3">
    <name type="scientific">Aliivibrio fischeri (strain MJ11)</name>
    <name type="common">Vibrio fischeri</name>
    <dbReference type="NCBI Taxonomy" id="388396"/>
    <lineage>
        <taxon>Bacteria</taxon>
        <taxon>Pseudomonadati</taxon>
        <taxon>Pseudomonadota</taxon>
        <taxon>Gammaproteobacteria</taxon>
        <taxon>Vibrionales</taxon>
        <taxon>Vibrionaceae</taxon>
        <taxon>Aliivibrio</taxon>
    </lineage>
</organism>
<keyword evidence="1" id="KW-0812">Transmembrane</keyword>
<reference evidence="3" key="1">
    <citation type="submission" date="2008-08" db="EMBL/GenBank/DDBJ databases">
        <title>Complete sequence of Vibrio fischeri strain MJ11.</title>
        <authorList>
            <person name="Mandel M.J."/>
            <person name="Stabb E.V."/>
            <person name="Ruby E.G."/>
            <person name="Ferriera S."/>
            <person name="Johnson J."/>
            <person name="Kravitz S."/>
            <person name="Beeson K."/>
            <person name="Sutton G."/>
            <person name="Rogers Y.-H."/>
            <person name="Friedman R."/>
            <person name="Frazier M."/>
            <person name="Venter J.C."/>
        </authorList>
    </citation>
    <scope>NUCLEOTIDE SEQUENCE [LARGE SCALE GENOMIC DNA]</scope>
    <source>
        <strain evidence="3">MJ11</strain>
    </source>
</reference>
<keyword evidence="1" id="KW-0472">Membrane</keyword>
<evidence type="ECO:0000313" key="2">
    <source>
        <dbReference type="EMBL" id="ACH64093.1"/>
    </source>
</evidence>
<dbReference type="EMBL" id="CP001133">
    <property type="protein sequence ID" value="ACH64093.1"/>
    <property type="molecule type" value="Genomic_DNA"/>
</dbReference>
<keyword evidence="1" id="KW-1133">Transmembrane helix</keyword>
<accession>B5EUA1</accession>
<name>B5EUA1_ALIFM</name>
<sequence>MDTSKKSLLDKQKLNKDRTSYNSISAISESLISTSPTIDKLSTWVAVGSAAVVSLVITNVDKMAKFYSNEHIKILMICLAISLLFALLQKYFAMKCSLSLIVVDEMKNRLSPILEKYQEETSNIQKELTDSGLKIENDFSVTKALEDFQKMLPWYAGISLSRSLKRNKKNVKISHVNRVVNHFWQSFFMSAQFLLLIIFVFMSAFLI</sequence>
<feature type="transmembrane region" description="Helical" evidence="1">
    <location>
        <begin position="187"/>
        <end position="206"/>
    </location>
</feature>
<evidence type="ECO:0000313" key="3">
    <source>
        <dbReference type="Proteomes" id="UP000001857"/>
    </source>
</evidence>